<dbReference type="Gene3D" id="3.40.1580.10">
    <property type="entry name" value="SMI1/KNR4-like"/>
    <property type="match status" value="1"/>
</dbReference>
<evidence type="ECO:0000313" key="1">
    <source>
        <dbReference type="EMBL" id="MFC0540881.1"/>
    </source>
</evidence>
<evidence type="ECO:0000313" key="2">
    <source>
        <dbReference type="Proteomes" id="UP001589810"/>
    </source>
</evidence>
<sequence>MEQLRALLGPSESRAFDIGWDAVRAQVGGPLPPDFVAFMDIYGPCSVGRLSTVRLGRGGFQAGITWDYERTRLWRQLEPAGLPEADHPLFPEAGGLIPWAADDAYRYYWRRADADPAKWPIVMVPRHGSEVREVDRRATDIILDHAAADATVHQLSPPDDVAWLEAPLPQALPARGSIPDDFDRLLAEHGTGPVGGVLRLLPPGSERPGPLPKALAGPSPAVPWGVFDSGETCWWSPSWWTPNGWPVVVLDAEGVGWQRLSCTASEFIDQWRAGRIDLPVLGARADADHLASIVGPPLPPMEIDWTRAEETLGTALPAAYKWIAERYGHGCFADDFQVHWPSGDFPTDLVAQHEELVDVYREVHEADGSYPGFTWFPDKGGLLHWAAVAGGECEFWWDTSASDPDDWTVLVGNHEWDDWSPTPYTTAEFLVRYFTGAAGERASAHHTAHCPPGFIPATDQRTRQMGPSW</sequence>
<dbReference type="Proteomes" id="UP001589810">
    <property type="component" value="Unassembled WGS sequence"/>
</dbReference>
<organism evidence="1 2">
    <name type="scientific">Kutzneria chonburiensis</name>
    <dbReference type="NCBI Taxonomy" id="1483604"/>
    <lineage>
        <taxon>Bacteria</taxon>
        <taxon>Bacillati</taxon>
        <taxon>Actinomycetota</taxon>
        <taxon>Actinomycetes</taxon>
        <taxon>Pseudonocardiales</taxon>
        <taxon>Pseudonocardiaceae</taxon>
        <taxon>Kutzneria</taxon>
    </lineage>
</organism>
<comment type="caution">
    <text evidence="1">The sequence shown here is derived from an EMBL/GenBank/DDBJ whole genome shotgun (WGS) entry which is preliminary data.</text>
</comment>
<dbReference type="SUPFAM" id="SSF160631">
    <property type="entry name" value="SMI1/KNR4-like"/>
    <property type="match status" value="1"/>
</dbReference>
<gene>
    <name evidence="1" type="ORF">ACFFH7_05285</name>
</gene>
<dbReference type="EMBL" id="JBHLUD010000001">
    <property type="protein sequence ID" value="MFC0540881.1"/>
    <property type="molecule type" value="Genomic_DNA"/>
</dbReference>
<dbReference type="RefSeq" id="WP_379793791.1">
    <property type="nucleotide sequence ID" value="NZ_JBHLUD010000001.1"/>
</dbReference>
<reference evidence="1 2" key="1">
    <citation type="submission" date="2024-09" db="EMBL/GenBank/DDBJ databases">
        <authorList>
            <person name="Sun Q."/>
            <person name="Mori K."/>
        </authorList>
    </citation>
    <scope>NUCLEOTIDE SEQUENCE [LARGE SCALE GENOMIC DNA]</scope>
    <source>
        <strain evidence="1 2">TBRC 1432</strain>
    </source>
</reference>
<accession>A0ABV6MLZ4</accession>
<keyword evidence="2" id="KW-1185">Reference proteome</keyword>
<name>A0ABV6MLZ4_9PSEU</name>
<proteinExistence type="predicted"/>
<evidence type="ECO:0008006" key="3">
    <source>
        <dbReference type="Google" id="ProtNLM"/>
    </source>
</evidence>
<dbReference type="InterPro" id="IPR037883">
    <property type="entry name" value="Knr4/Smi1-like_sf"/>
</dbReference>
<protein>
    <recommendedName>
        <fullName evidence="3">SMI1/KNR4 family protein</fullName>
    </recommendedName>
</protein>